<evidence type="ECO:0000256" key="4">
    <source>
        <dbReference type="ARBA" id="ARBA00022691"/>
    </source>
</evidence>
<keyword evidence="4 5" id="KW-0949">S-adenosyl-L-methionine</keyword>
<reference evidence="7" key="1">
    <citation type="submission" date="2021-02" db="EMBL/GenBank/DDBJ databases">
        <title>First Annotated Genome of the Yellow-green Alga Tribonema minus.</title>
        <authorList>
            <person name="Mahan K.M."/>
        </authorList>
    </citation>
    <scope>NUCLEOTIDE SEQUENCE</scope>
    <source>
        <strain evidence="7">UTEX B ZZ1240</strain>
    </source>
</reference>
<dbReference type="SUPFAM" id="SSF53335">
    <property type="entry name" value="S-adenosyl-L-methionine-dependent methyltransferases"/>
    <property type="match status" value="1"/>
</dbReference>
<evidence type="ECO:0000256" key="5">
    <source>
        <dbReference type="PROSITE-ProRule" id="PRU01016"/>
    </source>
</evidence>
<dbReference type="Pfam" id="PF00145">
    <property type="entry name" value="DNA_methylase"/>
    <property type="match status" value="1"/>
</dbReference>
<evidence type="ECO:0000313" key="7">
    <source>
        <dbReference type="EMBL" id="KAG5192850.1"/>
    </source>
</evidence>
<evidence type="ECO:0000256" key="3">
    <source>
        <dbReference type="ARBA" id="ARBA00022679"/>
    </source>
</evidence>
<dbReference type="Gene3D" id="3.40.50.150">
    <property type="entry name" value="Vaccinia Virus protein VP39"/>
    <property type="match status" value="1"/>
</dbReference>
<comment type="caution">
    <text evidence="7">The sequence shown here is derived from an EMBL/GenBank/DDBJ whole genome shotgun (WGS) entry which is preliminary data.</text>
</comment>
<feature type="active site" evidence="5">
    <location>
        <position position="86"/>
    </location>
</feature>
<dbReference type="PROSITE" id="PS51679">
    <property type="entry name" value="SAM_MT_C5"/>
    <property type="match status" value="1"/>
</dbReference>
<dbReference type="InterPro" id="IPR029063">
    <property type="entry name" value="SAM-dependent_MTases_sf"/>
</dbReference>
<evidence type="ECO:0000256" key="2">
    <source>
        <dbReference type="ARBA" id="ARBA00022603"/>
    </source>
</evidence>
<accession>A0A836CNB4</accession>
<name>A0A836CNB4_9STRA</name>
<keyword evidence="3 5" id="KW-0808">Transferase</keyword>
<dbReference type="PRINTS" id="PR00105">
    <property type="entry name" value="C5METTRFRASE"/>
</dbReference>
<proteinExistence type="inferred from homology"/>
<dbReference type="PANTHER" id="PTHR10629:SF52">
    <property type="entry name" value="DNA (CYTOSINE-5)-METHYLTRANSFERASE 1"/>
    <property type="match status" value="1"/>
</dbReference>
<feature type="compositionally biased region" description="Basic residues" evidence="6">
    <location>
        <begin position="195"/>
        <end position="208"/>
    </location>
</feature>
<dbReference type="InterPro" id="IPR050390">
    <property type="entry name" value="C5-Methyltransferase"/>
</dbReference>
<dbReference type="GO" id="GO:0005634">
    <property type="term" value="C:nucleus"/>
    <property type="evidence" value="ECO:0007669"/>
    <property type="project" value="TreeGrafter"/>
</dbReference>
<dbReference type="EC" id="2.1.1.37" evidence="1"/>
<dbReference type="AlphaFoldDB" id="A0A836CNB4"/>
<gene>
    <name evidence="7" type="ORF">JKP88DRAFT_240535</name>
</gene>
<dbReference type="PANTHER" id="PTHR10629">
    <property type="entry name" value="CYTOSINE-SPECIFIC METHYLTRANSFERASE"/>
    <property type="match status" value="1"/>
</dbReference>
<evidence type="ECO:0000256" key="6">
    <source>
        <dbReference type="SAM" id="MobiDB-lite"/>
    </source>
</evidence>
<keyword evidence="8" id="KW-1185">Reference proteome</keyword>
<dbReference type="InterPro" id="IPR001525">
    <property type="entry name" value="C5_MeTfrase"/>
</dbReference>
<feature type="region of interest" description="Disordered" evidence="6">
    <location>
        <begin position="190"/>
        <end position="210"/>
    </location>
</feature>
<keyword evidence="2 5" id="KW-0489">Methyltransferase</keyword>
<sequence length="313" mass="34378">MLYVIDLFCGAGGFSEGARRAGATVILAVDCWQMALDVHALNHPDVEHWLEELGEDPREFADRLRRVIADKAPPGGRVHLHASPPCQNLCGANRRRSEDEGMRLVEWSFRVAEALGSVTVTVEQVASPVLLRAYSHLPHRVYDMSEHGVPQIRTRVIFGDAPELPILDEIPLREVLSRCGCAVTTGDMQTNGTVRKGRKGKGTARKPTRPPVYQRASLDAVSRTVTSCYPSLLRSERLVTLPNRVVCELQTFDAAYFPLATLKKGVARRMIANSVPPVLAASLIRHIEEAGMQRGAPVDLDEDAPAARVPAVR</sequence>
<dbReference type="GO" id="GO:0032259">
    <property type="term" value="P:methylation"/>
    <property type="evidence" value="ECO:0007669"/>
    <property type="project" value="UniProtKB-KW"/>
</dbReference>
<protein>
    <recommendedName>
        <fullName evidence="1">DNA (cytosine-5-)-methyltransferase</fullName>
        <ecNumber evidence="1">2.1.1.37</ecNumber>
    </recommendedName>
</protein>
<evidence type="ECO:0000313" key="8">
    <source>
        <dbReference type="Proteomes" id="UP000664859"/>
    </source>
</evidence>
<dbReference type="GO" id="GO:0003886">
    <property type="term" value="F:DNA (cytosine-5-)-methyltransferase activity"/>
    <property type="evidence" value="ECO:0007669"/>
    <property type="project" value="UniProtKB-EC"/>
</dbReference>
<dbReference type="OrthoDB" id="414133at2759"/>
<dbReference type="EMBL" id="JAFCMP010000001">
    <property type="protein sequence ID" value="KAG5192850.1"/>
    <property type="molecule type" value="Genomic_DNA"/>
</dbReference>
<dbReference type="GO" id="GO:0044027">
    <property type="term" value="P:negative regulation of gene expression via chromosomal CpG island methylation"/>
    <property type="evidence" value="ECO:0007669"/>
    <property type="project" value="TreeGrafter"/>
</dbReference>
<organism evidence="7 8">
    <name type="scientific">Tribonema minus</name>
    <dbReference type="NCBI Taxonomy" id="303371"/>
    <lineage>
        <taxon>Eukaryota</taxon>
        <taxon>Sar</taxon>
        <taxon>Stramenopiles</taxon>
        <taxon>Ochrophyta</taxon>
        <taxon>PX clade</taxon>
        <taxon>Xanthophyceae</taxon>
        <taxon>Tribonematales</taxon>
        <taxon>Tribonemataceae</taxon>
        <taxon>Tribonema</taxon>
    </lineage>
</organism>
<dbReference type="GO" id="GO:0003677">
    <property type="term" value="F:DNA binding"/>
    <property type="evidence" value="ECO:0007669"/>
    <property type="project" value="TreeGrafter"/>
</dbReference>
<evidence type="ECO:0000256" key="1">
    <source>
        <dbReference type="ARBA" id="ARBA00011975"/>
    </source>
</evidence>
<comment type="similarity">
    <text evidence="5">Belongs to the class I-like SAM-binding methyltransferase superfamily. C5-methyltransferase family.</text>
</comment>
<dbReference type="Proteomes" id="UP000664859">
    <property type="component" value="Unassembled WGS sequence"/>
</dbReference>